<dbReference type="SMART" id="SM00822">
    <property type="entry name" value="PKS_KR"/>
    <property type="match status" value="1"/>
</dbReference>
<dbReference type="Proteomes" id="UP001550628">
    <property type="component" value="Unassembled WGS sequence"/>
</dbReference>
<dbReference type="CDD" id="cd05233">
    <property type="entry name" value="SDR_c"/>
    <property type="match status" value="1"/>
</dbReference>
<feature type="domain" description="Ketoreductase" evidence="3">
    <location>
        <begin position="6"/>
        <end position="188"/>
    </location>
</feature>
<organism evidence="4 5">
    <name type="scientific">Nocardia rhamnosiphila</name>
    <dbReference type="NCBI Taxonomy" id="426716"/>
    <lineage>
        <taxon>Bacteria</taxon>
        <taxon>Bacillati</taxon>
        <taxon>Actinomycetota</taxon>
        <taxon>Actinomycetes</taxon>
        <taxon>Mycobacteriales</taxon>
        <taxon>Nocardiaceae</taxon>
        <taxon>Nocardia</taxon>
    </lineage>
</organism>
<comment type="similarity">
    <text evidence="1">Belongs to the short-chain dehydrogenases/reductases (SDR) family.</text>
</comment>
<evidence type="ECO:0000256" key="2">
    <source>
        <dbReference type="ARBA" id="ARBA00023002"/>
    </source>
</evidence>
<gene>
    <name evidence="4" type="ORF">ABZ510_08565</name>
</gene>
<evidence type="ECO:0000259" key="3">
    <source>
        <dbReference type="SMART" id="SM00822"/>
    </source>
</evidence>
<protein>
    <submittedName>
        <fullName evidence="4">SDR family NAD(P)-dependent oxidoreductase</fullName>
    </submittedName>
</protein>
<reference evidence="4 5" key="1">
    <citation type="submission" date="2024-06" db="EMBL/GenBank/DDBJ databases">
        <title>The Natural Products Discovery Center: Release of the First 8490 Sequenced Strains for Exploring Actinobacteria Biosynthetic Diversity.</title>
        <authorList>
            <person name="Kalkreuter E."/>
            <person name="Kautsar S.A."/>
            <person name="Yang D."/>
            <person name="Bader C.D."/>
            <person name="Teijaro C.N."/>
            <person name="Fluegel L."/>
            <person name="Davis C.M."/>
            <person name="Simpson J.R."/>
            <person name="Lauterbach L."/>
            <person name="Steele A.D."/>
            <person name="Gui C."/>
            <person name="Meng S."/>
            <person name="Li G."/>
            <person name="Viehrig K."/>
            <person name="Ye F."/>
            <person name="Su P."/>
            <person name="Kiefer A.F."/>
            <person name="Nichols A."/>
            <person name="Cepeda A.J."/>
            <person name="Yan W."/>
            <person name="Fan B."/>
            <person name="Jiang Y."/>
            <person name="Adhikari A."/>
            <person name="Zheng C.-J."/>
            <person name="Schuster L."/>
            <person name="Cowan T.M."/>
            <person name="Smanski M.J."/>
            <person name="Chevrette M.G."/>
            <person name="De Carvalho L.P.S."/>
            <person name="Shen B."/>
        </authorList>
    </citation>
    <scope>NUCLEOTIDE SEQUENCE [LARGE SCALE GENOMIC DNA]</scope>
    <source>
        <strain evidence="4 5">NPDC019708</strain>
    </source>
</reference>
<keyword evidence="5" id="KW-1185">Reference proteome</keyword>
<dbReference type="InterPro" id="IPR036291">
    <property type="entry name" value="NAD(P)-bd_dom_sf"/>
</dbReference>
<dbReference type="PANTHER" id="PTHR42901:SF1">
    <property type="entry name" value="ALCOHOL DEHYDROGENASE"/>
    <property type="match status" value="1"/>
</dbReference>
<name>A0ABV2WM03_9NOCA</name>
<proteinExistence type="inferred from homology"/>
<dbReference type="Pfam" id="PF00106">
    <property type="entry name" value="adh_short"/>
    <property type="match status" value="1"/>
</dbReference>
<dbReference type="InterPro" id="IPR057326">
    <property type="entry name" value="KR_dom"/>
</dbReference>
<dbReference type="SUPFAM" id="SSF51735">
    <property type="entry name" value="NAD(P)-binding Rossmann-fold domains"/>
    <property type="match status" value="1"/>
</dbReference>
<dbReference type="PRINTS" id="PR00081">
    <property type="entry name" value="GDHRDH"/>
</dbReference>
<dbReference type="EMBL" id="JBEYBF010000004">
    <property type="protein sequence ID" value="MEU1951904.1"/>
    <property type="molecule type" value="Genomic_DNA"/>
</dbReference>
<dbReference type="RefSeq" id="WP_356953814.1">
    <property type="nucleotide sequence ID" value="NZ_JBEXYG010000002.1"/>
</dbReference>
<sequence length="264" mass="27783">MTTTPPLALVTGASSGIGLELATVFAERGYDVVMAAEDAEIETAADTVRRPGIEVRAVQADLRTPEGVEQVYSAATQDERPLDAVALNAGVGRGGNFAETDLDDELDLIALNVRSTVHLAKLTLGDMVRRDTGGLLFTSSVAAMMPGAGQAVYHASKSFIQSFAEALREEVRDTGVTVTALMPGPTDTDFFRRAGLLETPMGRGPKEDPARVARQGVDALLQDKQKVVGGSLGTRAMATVAHVLPDSVKVTASRVMNAALPHRS</sequence>
<dbReference type="PANTHER" id="PTHR42901">
    <property type="entry name" value="ALCOHOL DEHYDROGENASE"/>
    <property type="match status" value="1"/>
</dbReference>
<keyword evidence="2" id="KW-0560">Oxidoreductase</keyword>
<evidence type="ECO:0000313" key="5">
    <source>
        <dbReference type="Proteomes" id="UP001550628"/>
    </source>
</evidence>
<comment type="caution">
    <text evidence="4">The sequence shown here is derived from an EMBL/GenBank/DDBJ whole genome shotgun (WGS) entry which is preliminary data.</text>
</comment>
<accession>A0ABV2WM03</accession>
<dbReference type="InterPro" id="IPR002347">
    <property type="entry name" value="SDR_fam"/>
</dbReference>
<dbReference type="Gene3D" id="3.40.50.720">
    <property type="entry name" value="NAD(P)-binding Rossmann-like Domain"/>
    <property type="match status" value="1"/>
</dbReference>
<evidence type="ECO:0000313" key="4">
    <source>
        <dbReference type="EMBL" id="MEU1951904.1"/>
    </source>
</evidence>
<evidence type="ECO:0000256" key="1">
    <source>
        <dbReference type="ARBA" id="ARBA00006484"/>
    </source>
</evidence>